<comment type="subcellular location">
    <subcellularLocation>
        <location evidence="1">Membrane</location>
    </subcellularLocation>
</comment>
<evidence type="ECO:0000256" key="4">
    <source>
        <dbReference type="ARBA" id="ARBA00022982"/>
    </source>
</evidence>
<dbReference type="PATRIC" id="fig|104336.4.peg.15"/>
<organism evidence="9 10">
    <name type="scientific">Microbacterium foliorum</name>
    <dbReference type="NCBI Taxonomy" id="104336"/>
    <lineage>
        <taxon>Bacteria</taxon>
        <taxon>Bacillati</taxon>
        <taxon>Actinomycetota</taxon>
        <taxon>Actinomycetes</taxon>
        <taxon>Micrococcales</taxon>
        <taxon>Microbacteriaceae</taxon>
        <taxon>Microbacterium</taxon>
    </lineage>
</organism>
<keyword evidence="10" id="KW-1185">Reference proteome</keyword>
<keyword evidence="6 7" id="KW-0472">Membrane</keyword>
<name>A0A0F0LBX5_9MICO</name>
<dbReference type="PROSITE" id="PS50939">
    <property type="entry name" value="CYTOCHROME_B561"/>
    <property type="match status" value="1"/>
</dbReference>
<evidence type="ECO:0000256" key="7">
    <source>
        <dbReference type="SAM" id="Phobius"/>
    </source>
</evidence>
<sequence length="91" mass="8919">MSVVSVAVGLVSQLLAPLLYASVGVGVTSAVQGVLSLLVFAGAATGLVLGIVALRRPAPRLLAAIAVGVAAHSVLGTAVAFIASLFYSLGF</sequence>
<dbReference type="AlphaFoldDB" id="A0A0F0LBX5"/>
<evidence type="ECO:0000256" key="3">
    <source>
        <dbReference type="ARBA" id="ARBA00022692"/>
    </source>
</evidence>
<keyword evidence="3 7" id="KW-0812">Transmembrane</keyword>
<gene>
    <name evidence="9" type="ORF">RN50_00014</name>
</gene>
<evidence type="ECO:0000256" key="2">
    <source>
        <dbReference type="ARBA" id="ARBA00022448"/>
    </source>
</evidence>
<feature type="transmembrane region" description="Helical" evidence="7">
    <location>
        <begin position="31"/>
        <end position="54"/>
    </location>
</feature>
<evidence type="ECO:0000256" key="1">
    <source>
        <dbReference type="ARBA" id="ARBA00004370"/>
    </source>
</evidence>
<keyword evidence="4" id="KW-0249">Electron transport</keyword>
<accession>A0A0F0LBX5</accession>
<proteinExistence type="predicted"/>
<evidence type="ECO:0000313" key="9">
    <source>
        <dbReference type="EMBL" id="KJL29071.1"/>
    </source>
</evidence>
<comment type="caution">
    <text evidence="9">The sequence shown here is derived from an EMBL/GenBank/DDBJ whole genome shotgun (WGS) entry which is preliminary data.</text>
</comment>
<reference evidence="9 10" key="1">
    <citation type="submission" date="2015-02" db="EMBL/GenBank/DDBJ databases">
        <title>Draft genome sequences of ten Microbacterium spp. with emphasis on heavy metal contaminated environments.</title>
        <authorList>
            <person name="Corretto E."/>
        </authorList>
    </citation>
    <scope>NUCLEOTIDE SEQUENCE [LARGE SCALE GENOMIC DNA]</scope>
    <source>
        <strain evidence="9 10">DSM 12966</strain>
    </source>
</reference>
<evidence type="ECO:0000313" key="10">
    <source>
        <dbReference type="Proteomes" id="UP000033572"/>
    </source>
</evidence>
<evidence type="ECO:0000259" key="8">
    <source>
        <dbReference type="PROSITE" id="PS50939"/>
    </source>
</evidence>
<keyword evidence="2" id="KW-0813">Transport</keyword>
<protein>
    <recommendedName>
        <fullName evidence="8">Cytochrome b561 domain-containing protein</fullName>
    </recommendedName>
</protein>
<feature type="transmembrane region" description="Helical" evidence="7">
    <location>
        <begin position="61"/>
        <end position="87"/>
    </location>
</feature>
<evidence type="ECO:0000256" key="5">
    <source>
        <dbReference type="ARBA" id="ARBA00022989"/>
    </source>
</evidence>
<dbReference type="EMBL" id="JYIU01000005">
    <property type="protein sequence ID" value="KJL29071.1"/>
    <property type="molecule type" value="Genomic_DNA"/>
</dbReference>
<keyword evidence="5 7" id="KW-1133">Transmembrane helix</keyword>
<evidence type="ECO:0000256" key="6">
    <source>
        <dbReference type="ARBA" id="ARBA00023136"/>
    </source>
</evidence>
<dbReference type="GO" id="GO:0016020">
    <property type="term" value="C:membrane"/>
    <property type="evidence" value="ECO:0007669"/>
    <property type="project" value="UniProtKB-SubCell"/>
</dbReference>
<dbReference type="Proteomes" id="UP000033572">
    <property type="component" value="Unassembled WGS sequence"/>
</dbReference>
<dbReference type="InterPro" id="IPR006593">
    <property type="entry name" value="Cyt_b561/ferric_Rdtase_TM"/>
</dbReference>
<feature type="domain" description="Cytochrome b561" evidence="8">
    <location>
        <begin position="1"/>
        <end position="91"/>
    </location>
</feature>